<dbReference type="CDD" id="cd03590">
    <property type="entry name" value="CLECT_DC-SIGN_like"/>
    <property type="match status" value="1"/>
</dbReference>
<dbReference type="Pfam" id="PF00059">
    <property type="entry name" value="Lectin_C"/>
    <property type="match status" value="1"/>
</dbReference>
<evidence type="ECO:0000256" key="2">
    <source>
        <dbReference type="ARBA" id="ARBA00023157"/>
    </source>
</evidence>
<dbReference type="InterPro" id="IPR001304">
    <property type="entry name" value="C-type_lectin-like"/>
</dbReference>
<dbReference type="PROSITE" id="PS50041">
    <property type="entry name" value="C_TYPE_LECTIN_2"/>
    <property type="match status" value="1"/>
</dbReference>
<dbReference type="OrthoDB" id="2142683at2759"/>
<dbReference type="InterPro" id="IPR050111">
    <property type="entry name" value="C-type_lectin/snaclec_domain"/>
</dbReference>
<dbReference type="InterPro" id="IPR016187">
    <property type="entry name" value="CTDL_fold"/>
</dbReference>
<evidence type="ECO:0000259" key="4">
    <source>
        <dbReference type="PROSITE" id="PS50041"/>
    </source>
</evidence>
<feature type="domain" description="C-type lectin" evidence="4">
    <location>
        <begin position="198"/>
        <end position="312"/>
    </location>
</feature>
<keyword evidence="2" id="KW-1015">Disulfide bond</keyword>
<dbReference type="InterPro" id="IPR018378">
    <property type="entry name" value="C-type_lectin_CS"/>
</dbReference>
<dbReference type="InterPro" id="IPR033989">
    <property type="entry name" value="CD209-like_CTLD"/>
</dbReference>
<evidence type="ECO:0000313" key="5">
    <source>
        <dbReference type="EMBL" id="NXU79577.1"/>
    </source>
</evidence>
<dbReference type="SUPFAM" id="SSF56436">
    <property type="entry name" value="C-type lectin-like"/>
    <property type="match status" value="1"/>
</dbReference>
<reference evidence="5 6" key="1">
    <citation type="submission" date="2019-09" db="EMBL/GenBank/DDBJ databases">
        <title>Bird 10,000 Genomes (B10K) Project - Family phase.</title>
        <authorList>
            <person name="Zhang G."/>
        </authorList>
    </citation>
    <scope>NUCLEOTIDE SEQUENCE [LARGE SCALE GENOMIC DNA]</scope>
    <source>
        <strain evidence="5">OUT-0002</strain>
    </source>
</reference>
<dbReference type="SMART" id="SM00034">
    <property type="entry name" value="CLECT"/>
    <property type="match status" value="1"/>
</dbReference>
<feature type="non-terminal residue" evidence="5">
    <location>
        <position position="315"/>
    </location>
</feature>
<comment type="caution">
    <text evidence="5">The sequence shown here is derived from an EMBL/GenBank/DDBJ whole genome shotgun (WGS) entry which is preliminary data.</text>
</comment>
<evidence type="ECO:0000256" key="1">
    <source>
        <dbReference type="ARBA" id="ARBA00022734"/>
    </source>
</evidence>
<keyword evidence="3" id="KW-0812">Transmembrane</keyword>
<evidence type="ECO:0000256" key="3">
    <source>
        <dbReference type="SAM" id="Phobius"/>
    </source>
</evidence>
<name>A0A7L3NKV5_9AVES</name>
<feature type="transmembrane region" description="Helical" evidence="3">
    <location>
        <begin position="41"/>
        <end position="62"/>
    </location>
</feature>
<evidence type="ECO:0000313" key="6">
    <source>
        <dbReference type="Proteomes" id="UP000579904"/>
    </source>
</evidence>
<proteinExistence type="predicted"/>
<accession>A0A7L3NKV5</accession>
<dbReference type="PROSITE" id="PS00615">
    <property type="entry name" value="C_TYPE_LECTIN_1"/>
    <property type="match status" value="1"/>
</dbReference>
<dbReference type="EMBL" id="VZUB01036284">
    <property type="protein sequence ID" value="NXU79577.1"/>
    <property type="molecule type" value="Genomic_DNA"/>
</dbReference>
<sequence>GKDSPYENWGLAEKMELENQEWRKPPQKAVLSLPGSSLGRAIVLLYVLLALAFVLLMALTIVSLRRASSVQEALEGARMRSEEGQTGAWQNLSEVQHTLDKKLSGELQVIHSQLLNVSREVEDVQWKVAQSKAGGERELWDRLHALEEKDPVGPLQQQLKELKQQQSRNSELLTAVLGDTKKLSEILCTSCPGGWRQFLKTCYFFSGATKPWLGAKEFCDSYDAHLAVVETEQEDKFLATHILEDREFWLGLSDIHSEGDWLWVNGHPLTFSLWNKGEPNNVGAQGEDCATIYSSGRWNDVSCTSSKFWICERSC</sequence>
<dbReference type="AlphaFoldDB" id="A0A7L3NKV5"/>
<dbReference type="GO" id="GO:0030246">
    <property type="term" value="F:carbohydrate binding"/>
    <property type="evidence" value="ECO:0007669"/>
    <property type="project" value="UniProtKB-KW"/>
</dbReference>
<dbReference type="InterPro" id="IPR016186">
    <property type="entry name" value="C-type_lectin-like/link_sf"/>
</dbReference>
<keyword evidence="1" id="KW-0430">Lectin</keyword>
<protein>
    <submittedName>
        <fullName evidence="5">CL17A protein</fullName>
    </submittedName>
</protein>
<dbReference type="PANTHER" id="PTHR22803">
    <property type="entry name" value="MANNOSE, PHOSPHOLIPASE, LECTIN RECEPTOR RELATED"/>
    <property type="match status" value="1"/>
</dbReference>
<feature type="non-terminal residue" evidence="5">
    <location>
        <position position="1"/>
    </location>
</feature>
<dbReference type="Gene3D" id="3.10.100.10">
    <property type="entry name" value="Mannose-Binding Protein A, subunit A"/>
    <property type="match status" value="1"/>
</dbReference>
<gene>
    <name evidence="5" type="primary">Clec17a</name>
    <name evidence="5" type="ORF">OREMEL_R06478</name>
</gene>
<keyword evidence="3" id="KW-0472">Membrane</keyword>
<keyword evidence="3" id="KW-1133">Transmembrane helix</keyword>
<organism evidence="5 6">
    <name type="scientific">Oreotrochilus melanogaster</name>
    <dbReference type="NCBI Taxonomy" id="689266"/>
    <lineage>
        <taxon>Eukaryota</taxon>
        <taxon>Metazoa</taxon>
        <taxon>Chordata</taxon>
        <taxon>Craniata</taxon>
        <taxon>Vertebrata</taxon>
        <taxon>Euteleostomi</taxon>
        <taxon>Archelosauria</taxon>
        <taxon>Archosauria</taxon>
        <taxon>Dinosauria</taxon>
        <taxon>Saurischia</taxon>
        <taxon>Theropoda</taxon>
        <taxon>Coelurosauria</taxon>
        <taxon>Aves</taxon>
        <taxon>Neognathae</taxon>
        <taxon>Neoaves</taxon>
        <taxon>Strisores</taxon>
        <taxon>Apodiformes</taxon>
        <taxon>Trochilidae</taxon>
        <taxon>Oreotrochilus</taxon>
    </lineage>
</organism>
<dbReference type="Proteomes" id="UP000579904">
    <property type="component" value="Unassembled WGS sequence"/>
</dbReference>
<keyword evidence="6" id="KW-1185">Reference proteome</keyword>